<sequence>MQPSRPTPTSTAAEQVAYDALLVAVDSLGRQATDEQTYYGEVLRLLLREAPFDAVAVWSINDAEAVLKACAPAEAPFPTIPSDELQRAISSRALERLQHDPSANGNSHSRPTRLLAAAAIHGPEAIAVEASLKPGVPTDRPMRLLEAIAELVGHVETRFRYLVARSRVADSSAVEQIACSFHEGQSVQETALLIAAGLQQALGSDRCWVCRTFDGQARIIASNTPGDVARRQLLARKVEEVARTAATTGGERSWSTGESATAELLSLAEEGLARRITVLPLVPPASDSAVGAVVLEQFSAAADPNEVARRRSLVPHASLALQHALAMDRGNWWRRLTGDGPRRGWKLATAVALMMAAALFLALPVPFEVEADGRLLPATVRSIFAPADGVVMTLHVRHGQRVTPDAPLLELRSPDLDLEGERVAGQISEVTAQLASIQVLRAQGRRPAGESSGDLSAQEEQLRAALAGANEQQALIEEQKRRLSIRSPMAGVVDRWDLDEALASRPVVRGQHLCDVLDVAGPWKLDLRIPDKSAGFVFAARESTPELPVRYVLRTDPRAEFTTQLSAVGDRTEVDDAGSLVVRGTAVLPEESGPAKRAGASVIARIDCGRRSRVFVWFHELWDFVSLTLL</sequence>
<dbReference type="RefSeq" id="WP_145026375.1">
    <property type="nucleotide sequence ID" value="NZ_CP036271.1"/>
</dbReference>
<dbReference type="GO" id="GO:0030313">
    <property type="term" value="C:cell envelope"/>
    <property type="evidence" value="ECO:0007669"/>
    <property type="project" value="TreeGrafter"/>
</dbReference>
<evidence type="ECO:0000313" key="3">
    <source>
        <dbReference type="Proteomes" id="UP000315700"/>
    </source>
</evidence>
<protein>
    <submittedName>
        <fullName evidence="2">Uncharacterized protein</fullName>
    </submittedName>
</protein>
<evidence type="ECO:0000313" key="2">
    <source>
        <dbReference type="EMBL" id="QDT52184.1"/>
    </source>
</evidence>
<name>A0A517S7U6_9PLAN</name>
<dbReference type="PANTHER" id="PTHR30097">
    <property type="entry name" value="CATION EFFLUX SYSTEM PROTEIN CUSB"/>
    <property type="match status" value="1"/>
</dbReference>
<dbReference type="AlphaFoldDB" id="A0A517S7U6"/>
<keyword evidence="1" id="KW-0813">Transport</keyword>
<dbReference type="Proteomes" id="UP000315700">
    <property type="component" value="Chromosome"/>
</dbReference>
<evidence type="ECO:0000256" key="1">
    <source>
        <dbReference type="ARBA" id="ARBA00022448"/>
    </source>
</evidence>
<proteinExistence type="predicted"/>
<dbReference type="InParanoid" id="A0A517S7U6"/>
<reference evidence="2 3" key="1">
    <citation type="submission" date="2019-02" db="EMBL/GenBank/DDBJ databases">
        <title>Deep-cultivation of Planctomycetes and their phenomic and genomic characterization uncovers novel biology.</title>
        <authorList>
            <person name="Wiegand S."/>
            <person name="Jogler M."/>
            <person name="Boedeker C."/>
            <person name="Pinto D."/>
            <person name="Vollmers J."/>
            <person name="Rivas-Marin E."/>
            <person name="Kohn T."/>
            <person name="Peeters S.H."/>
            <person name="Heuer A."/>
            <person name="Rast P."/>
            <person name="Oberbeckmann S."/>
            <person name="Bunk B."/>
            <person name="Jeske O."/>
            <person name="Meyerdierks A."/>
            <person name="Storesund J.E."/>
            <person name="Kallscheuer N."/>
            <person name="Luecker S."/>
            <person name="Lage O.M."/>
            <person name="Pohl T."/>
            <person name="Merkel B.J."/>
            <person name="Hornburger P."/>
            <person name="Mueller R.-W."/>
            <person name="Bruemmer F."/>
            <person name="Labrenz M."/>
            <person name="Spormann A.M."/>
            <person name="Op den Camp H."/>
            <person name="Overmann J."/>
            <person name="Amann R."/>
            <person name="Jetten M.S.M."/>
            <person name="Mascher T."/>
            <person name="Medema M.H."/>
            <person name="Devos D.P."/>
            <person name="Kaster A.-K."/>
            <person name="Ovreas L."/>
            <person name="Rohde M."/>
            <person name="Galperin M.Y."/>
            <person name="Jogler C."/>
        </authorList>
    </citation>
    <scope>NUCLEOTIDE SEQUENCE [LARGE SCALE GENOMIC DNA]</scope>
    <source>
        <strain evidence="2 3">Pan44</strain>
    </source>
</reference>
<dbReference type="GO" id="GO:0015679">
    <property type="term" value="P:plasma membrane copper ion transport"/>
    <property type="evidence" value="ECO:0007669"/>
    <property type="project" value="TreeGrafter"/>
</dbReference>
<dbReference type="EMBL" id="CP036271">
    <property type="protein sequence ID" value="QDT52184.1"/>
    <property type="molecule type" value="Genomic_DNA"/>
</dbReference>
<dbReference type="KEGG" id="ccos:Pan44_01930"/>
<dbReference type="Gene3D" id="1.10.287.470">
    <property type="entry name" value="Helix hairpin bin"/>
    <property type="match status" value="1"/>
</dbReference>
<dbReference type="OrthoDB" id="248877at2"/>
<organism evidence="2 3">
    <name type="scientific">Caulifigura coniformis</name>
    <dbReference type="NCBI Taxonomy" id="2527983"/>
    <lineage>
        <taxon>Bacteria</taxon>
        <taxon>Pseudomonadati</taxon>
        <taxon>Planctomycetota</taxon>
        <taxon>Planctomycetia</taxon>
        <taxon>Planctomycetales</taxon>
        <taxon>Planctomycetaceae</taxon>
        <taxon>Caulifigura</taxon>
    </lineage>
</organism>
<gene>
    <name evidence="2" type="ORF">Pan44_01930</name>
</gene>
<dbReference type="PANTHER" id="PTHR30097:SF4">
    <property type="entry name" value="SLR6042 PROTEIN"/>
    <property type="match status" value="1"/>
</dbReference>
<keyword evidence="3" id="KW-1185">Reference proteome</keyword>
<dbReference type="InterPro" id="IPR051909">
    <property type="entry name" value="MFP_Cation_Efflux"/>
</dbReference>
<dbReference type="Gene3D" id="2.40.50.100">
    <property type="match status" value="1"/>
</dbReference>
<accession>A0A517S7U6</accession>
<dbReference type="GO" id="GO:0060003">
    <property type="term" value="P:copper ion export"/>
    <property type="evidence" value="ECO:0007669"/>
    <property type="project" value="TreeGrafter"/>
</dbReference>